<dbReference type="AlphaFoldDB" id="A0A1H6AXS8"/>
<dbReference type="InterPro" id="IPR014756">
    <property type="entry name" value="Ig_E-set"/>
</dbReference>
<dbReference type="InterPro" id="IPR013783">
    <property type="entry name" value="Ig-like_fold"/>
</dbReference>
<evidence type="ECO:0008006" key="3">
    <source>
        <dbReference type="Google" id="ProtNLM"/>
    </source>
</evidence>
<keyword evidence="2" id="KW-1185">Reference proteome</keyword>
<dbReference type="EMBL" id="FNVP01000030">
    <property type="protein sequence ID" value="SEG53090.1"/>
    <property type="molecule type" value="Genomic_DNA"/>
</dbReference>
<sequence length="392" mass="40265">MREKYFNFQINSSFIVKISKNYQIFLIVLFAFLSVNNSVAQTAGPNNAGIGTNTIGTGTISWSNPNYILADDTSYSTSILTLGQSTQYLQGTNYGFAIPAGVVINGIAVSILRQSNASSISDGRVQLVKNGIIVGNNYGTAAIWSTTMTTENYGSPTDLWGTTWTATDINNANFGIVLSAVASANEIASVDYMQITIYYTPAPTITSFTPTNSCIGTATSVVLTGNNFNGATAVNFNVLAASYTVNSNSQITAVLPATATTGPITVTTPSGTTASLTDFTVTPNNTISLSSAAGTNAQTKCISIPITDIIYTTTGATGATFSGLPAGVSGSFNSNTVTITGSPSVYGTFNYTVNLTGGCGTVNAAGTITITPNANIASVTGTTPLCIGATAT</sequence>
<protein>
    <recommendedName>
        <fullName evidence="3">IPT/TIG domain-containing protein</fullName>
    </recommendedName>
</protein>
<dbReference type="Proteomes" id="UP000236737">
    <property type="component" value="Unassembled WGS sequence"/>
</dbReference>
<organism evidence="1 2">
    <name type="scientific">Flavobacterium urumqiense</name>
    <dbReference type="NCBI Taxonomy" id="935224"/>
    <lineage>
        <taxon>Bacteria</taxon>
        <taxon>Pseudomonadati</taxon>
        <taxon>Bacteroidota</taxon>
        <taxon>Flavobacteriia</taxon>
        <taxon>Flavobacteriales</taxon>
        <taxon>Flavobacteriaceae</taxon>
        <taxon>Flavobacterium</taxon>
    </lineage>
</organism>
<feature type="non-terminal residue" evidence="1">
    <location>
        <position position="392"/>
    </location>
</feature>
<evidence type="ECO:0000313" key="2">
    <source>
        <dbReference type="Proteomes" id="UP000236737"/>
    </source>
</evidence>
<gene>
    <name evidence="1" type="ORF">SAMN04488130_1301</name>
</gene>
<reference evidence="2" key="1">
    <citation type="submission" date="2016-10" db="EMBL/GenBank/DDBJ databases">
        <authorList>
            <person name="Varghese N."/>
            <person name="Submissions S."/>
        </authorList>
    </citation>
    <scope>NUCLEOTIDE SEQUENCE [LARGE SCALE GENOMIC DNA]</scope>
    <source>
        <strain evidence="2">CGMCC 1.9230</strain>
    </source>
</reference>
<accession>A0A1H6AXS8</accession>
<dbReference type="Gene3D" id="2.60.40.10">
    <property type="entry name" value="Immunoglobulins"/>
    <property type="match status" value="2"/>
</dbReference>
<name>A0A1H6AXS8_9FLAO</name>
<proteinExistence type="predicted"/>
<evidence type="ECO:0000313" key="1">
    <source>
        <dbReference type="EMBL" id="SEG53090.1"/>
    </source>
</evidence>
<dbReference type="SUPFAM" id="SSF81296">
    <property type="entry name" value="E set domains"/>
    <property type="match status" value="1"/>
</dbReference>